<keyword evidence="3 6" id="KW-0863">Zinc-finger</keyword>
<keyword evidence="11" id="KW-1185">Reference proteome</keyword>
<dbReference type="EMBL" id="MU251243">
    <property type="protein sequence ID" value="KAG9258667.1"/>
    <property type="molecule type" value="Genomic_DNA"/>
</dbReference>
<evidence type="ECO:0000259" key="9">
    <source>
        <dbReference type="PROSITE" id="PS50157"/>
    </source>
</evidence>
<dbReference type="SMART" id="SM00355">
    <property type="entry name" value="ZnF_C2H2"/>
    <property type="match status" value="3"/>
</dbReference>
<sequence>MASVPPAIAHNNNHDGGLANTPSEPSDALDLEPDDHSLATVPVKHQLDGTLEEEALHALSRRDHVAMANGLHARLAGAPMTREKMDEEAIAGTAVGAVLGVALVICCLYPLIVRQLKKHKRLNFDSEVGIRGMPALSVRRLSSSDSYKRSSLPREYDTHPYDSYRYTGVPQAPPLHYGNANLDPNIPIDPVTNNQDQPFYQSPFPYYEGHVVQGPLAPHQYVLKGTNEDYYSPYIPSEAFGMFPDPEPVAPPPQPAVAASRGNSLRYNMKQIFRRKTVGDPATSPQPSQVPDHSTPKDMAQVERGVPIQQYVQQQPTTEAPAEMSSRGLPPDEFMQQNGSQVYSSSQPTQSVMGTVNPMDIMAPSTESEMWHRTDYQLFTTPYNPQQMFATYPVQFQSLPNDYTQMQMASNLPIPQPPQYLPPPPPPQSAPPAAPIQQAVSQKQSRADSIASQSDSASRMGMIPLSLKASNTAAHSELSSSAQGTASTTTQSTPSTHVDSPSPESLHSSDYGHQGGSPHGNGVPSPRGGVFACDEPGCNQVFDQPHKLKHHQRYHSKDHKCPYPACGKGFGTKTHLQRHINDRHEKKKKFHCSIQGCDYSRAGGKAFPRKDNWKRHMTKIHGMDHRGLPEPVEVDSEMTGLKPES</sequence>
<evidence type="ECO:0000256" key="4">
    <source>
        <dbReference type="ARBA" id="ARBA00022833"/>
    </source>
</evidence>
<feature type="region of interest" description="Disordered" evidence="7">
    <location>
        <begin position="474"/>
        <end position="528"/>
    </location>
</feature>
<evidence type="ECO:0000256" key="5">
    <source>
        <dbReference type="ARBA" id="ARBA00044085"/>
    </source>
</evidence>
<feature type="compositionally biased region" description="Polar residues" evidence="7">
    <location>
        <begin position="497"/>
        <end position="508"/>
    </location>
</feature>
<feature type="compositionally biased region" description="Polar residues" evidence="7">
    <location>
        <begin position="283"/>
        <end position="292"/>
    </location>
</feature>
<dbReference type="GO" id="GO:0005667">
    <property type="term" value="C:transcription regulator complex"/>
    <property type="evidence" value="ECO:0007669"/>
    <property type="project" value="TreeGrafter"/>
</dbReference>
<evidence type="ECO:0000256" key="3">
    <source>
        <dbReference type="ARBA" id="ARBA00022771"/>
    </source>
</evidence>
<feature type="domain" description="C2H2-type" evidence="9">
    <location>
        <begin position="531"/>
        <end position="560"/>
    </location>
</feature>
<dbReference type="InterPro" id="IPR013087">
    <property type="entry name" value="Znf_C2H2_type"/>
</dbReference>
<dbReference type="AlphaFoldDB" id="A0A9P7ZVK1"/>
<evidence type="ECO:0000256" key="2">
    <source>
        <dbReference type="ARBA" id="ARBA00022737"/>
    </source>
</evidence>
<dbReference type="InterPro" id="IPR036236">
    <property type="entry name" value="Znf_C2H2_sf"/>
</dbReference>
<keyword evidence="8" id="KW-1133">Transmembrane helix</keyword>
<evidence type="ECO:0000256" key="6">
    <source>
        <dbReference type="PROSITE-ProRule" id="PRU00042"/>
    </source>
</evidence>
<dbReference type="RefSeq" id="XP_046122591.1">
    <property type="nucleotide sequence ID" value="XM_046262745.1"/>
</dbReference>
<dbReference type="Gene3D" id="3.30.160.60">
    <property type="entry name" value="Classic Zinc Finger"/>
    <property type="match status" value="3"/>
</dbReference>
<dbReference type="GO" id="GO:0008270">
    <property type="term" value="F:zinc ion binding"/>
    <property type="evidence" value="ECO:0007669"/>
    <property type="project" value="UniProtKB-KW"/>
</dbReference>
<feature type="domain" description="C2H2-type" evidence="9">
    <location>
        <begin position="559"/>
        <end position="589"/>
    </location>
</feature>
<organism evidence="10 11">
    <name type="scientific">Emericellopsis atlantica</name>
    <dbReference type="NCBI Taxonomy" id="2614577"/>
    <lineage>
        <taxon>Eukaryota</taxon>
        <taxon>Fungi</taxon>
        <taxon>Dikarya</taxon>
        <taxon>Ascomycota</taxon>
        <taxon>Pezizomycotina</taxon>
        <taxon>Sordariomycetes</taxon>
        <taxon>Hypocreomycetidae</taxon>
        <taxon>Hypocreales</taxon>
        <taxon>Bionectriaceae</taxon>
        <taxon>Emericellopsis</taxon>
    </lineage>
</organism>
<feature type="compositionally biased region" description="Low complexity" evidence="7">
    <location>
        <begin position="479"/>
        <end position="496"/>
    </location>
</feature>
<feature type="region of interest" description="Disordered" evidence="7">
    <location>
        <begin position="623"/>
        <end position="645"/>
    </location>
</feature>
<dbReference type="PANTHER" id="PTHR14003">
    <property type="entry name" value="TRANSCRIPTIONAL REPRESSOR PROTEIN YY"/>
    <property type="match status" value="1"/>
</dbReference>
<feature type="compositionally biased region" description="Low complexity" evidence="7">
    <location>
        <begin position="447"/>
        <end position="458"/>
    </location>
</feature>
<dbReference type="GO" id="GO:0000978">
    <property type="term" value="F:RNA polymerase II cis-regulatory region sequence-specific DNA binding"/>
    <property type="evidence" value="ECO:0007669"/>
    <property type="project" value="TreeGrafter"/>
</dbReference>
<evidence type="ECO:0000313" key="11">
    <source>
        <dbReference type="Proteomes" id="UP000887229"/>
    </source>
</evidence>
<gene>
    <name evidence="10" type="ORF">F5Z01DRAFT_643867</name>
</gene>
<dbReference type="PROSITE" id="PS50157">
    <property type="entry name" value="ZINC_FINGER_C2H2_2"/>
    <property type="match status" value="2"/>
</dbReference>
<dbReference type="GO" id="GO:0000785">
    <property type="term" value="C:chromatin"/>
    <property type="evidence" value="ECO:0007669"/>
    <property type="project" value="TreeGrafter"/>
</dbReference>
<dbReference type="PROSITE" id="PS00028">
    <property type="entry name" value="ZINC_FINGER_C2H2_1"/>
    <property type="match status" value="2"/>
</dbReference>
<keyword evidence="4" id="KW-0862">Zinc</keyword>
<keyword evidence="1" id="KW-0479">Metal-binding</keyword>
<feature type="region of interest" description="Disordered" evidence="7">
    <location>
        <begin position="275"/>
        <end position="297"/>
    </location>
</feature>
<evidence type="ECO:0000256" key="7">
    <source>
        <dbReference type="SAM" id="MobiDB-lite"/>
    </source>
</evidence>
<feature type="compositionally biased region" description="Pro residues" evidence="7">
    <location>
        <begin position="414"/>
        <end position="434"/>
    </location>
</feature>
<evidence type="ECO:0000256" key="8">
    <source>
        <dbReference type="SAM" id="Phobius"/>
    </source>
</evidence>
<feature type="region of interest" description="Disordered" evidence="7">
    <location>
        <begin position="409"/>
        <end position="458"/>
    </location>
</feature>
<keyword evidence="8" id="KW-0812">Transmembrane</keyword>
<feature type="transmembrane region" description="Helical" evidence="8">
    <location>
        <begin position="89"/>
        <end position="112"/>
    </location>
</feature>
<reference evidence="10" key="1">
    <citation type="journal article" date="2021" name="IMA Fungus">
        <title>Genomic characterization of three marine fungi, including Emericellopsis atlantica sp. nov. with signatures of a generalist lifestyle and marine biomass degradation.</title>
        <authorList>
            <person name="Hagestad O.C."/>
            <person name="Hou L."/>
            <person name="Andersen J.H."/>
            <person name="Hansen E.H."/>
            <person name="Altermark B."/>
            <person name="Li C."/>
            <person name="Kuhnert E."/>
            <person name="Cox R.J."/>
            <person name="Crous P.W."/>
            <person name="Spatafora J.W."/>
            <person name="Lail K."/>
            <person name="Amirebrahimi M."/>
            <person name="Lipzen A."/>
            <person name="Pangilinan J."/>
            <person name="Andreopoulos W."/>
            <person name="Hayes R.D."/>
            <person name="Ng V."/>
            <person name="Grigoriev I.V."/>
            <person name="Jackson S.A."/>
            <person name="Sutton T.D.S."/>
            <person name="Dobson A.D.W."/>
            <person name="Rama T."/>
        </authorList>
    </citation>
    <scope>NUCLEOTIDE SEQUENCE</scope>
    <source>
        <strain evidence="10">TS7</strain>
    </source>
</reference>
<dbReference type="OrthoDB" id="6365676at2759"/>
<accession>A0A9P7ZVK1</accession>
<keyword evidence="2" id="KW-0677">Repeat</keyword>
<keyword evidence="8" id="KW-0472">Membrane</keyword>
<protein>
    <recommendedName>
        <fullName evidence="5">C2H2 type master regulator of conidiophore development brlA</fullName>
    </recommendedName>
</protein>
<evidence type="ECO:0000313" key="10">
    <source>
        <dbReference type="EMBL" id="KAG9258667.1"/>
    </source>
</evidence>
<dbReference type="Pfam" id="PF00096">
    <property type="entry name" value="zf-C2H2"/>
    <property type="match status" value="2"/>
</dbReference>
<name>A0A9P7ZVK1_9HYPO</name>
<evidence type="ECO:0000256" key="1">
    <source>
        <dbReference type="ARBA" id="ARBA00022723"/>
    </source>
</evidence>
<dbReference type="GeneID" id="70293648"/>
<proteinExistence type="predicted"/>
<dbReference type="GO" id="GO:0000981">
    <property type="term" value="F:DNA-binding transcription factor activity, RNA polymerase II-specific"/>
    <property type="evidence" value="ECO:0007669"/>
    <property type="project" value="TreeGrafter"/>
</dbReference>
<dbReference type="PANTHER" id="PTHR14003:SF19">
    <property type="entry name" value="YY2 TRANSCRIPTION FACTOR"/>
    <property type="match status" value="1"/>
</dbReference>
<dbReference type="SUPFAM" id="SSF57667">
    <property type="entry name" value="beta-beta-alpha zinc fingers"/>
    <property type="match status" value="1"/>
</dbReference>
<feature type="region of interest" description="Disordered" evidence="7">
    <location>
        <begin position="1"/>
        <end position="34"/>
    </location>
</feature>
<comment type="caution">
    <text evidence="10">The sequence shown here is derived from an EMBL/GenBank/DDBJ whole genome shotgun (WGS) entry which is preliminary data.</text>
</comment>
<dbReference type="Proteomes" id="UP000887229">
    <property type="component" value="Unassembled WGS sequence"/>
</dbReference>